<dbReference type="AlphaFoldDB" id="L5L4Y3"/>
<protein>
    <submittedName>
        <fullName evidence="2">Glucose-6-phosphate 1-dehydrogenase</fullName>
    </submittedName>
</protein>
<organism evidence="2 3">
    <name type="scientific">Pteropus alecto</name>
    <name type="common">Black flying fox</name>
    <dbReference type="NCBI Taxonomy" id="9402"/>
    <lineage>
        <taxon>Eukaryota</taxon>
        <taxon>Metazoa</taxon>
        <taxon>Chordata</taxon>
        <taxon>Craniata</taxon>
        <taxon>Vertebrata</taxon>
        <taxon>Euteleostomi</taxon>
        <taxon>Mammalia</taxon>
        <taxon>Eutheria</taxon>
        <taxon>Laurasiatheria</taxon>
        <taxon>Chiroptera</taxon>
        <taxon>Yinpterochiroptera</taxon>
        <taxon>Pteropodoidea</taxon>
        <taxon>Pteropodidae</taxon>
        <taxon>Pteropodinae</taxon>
        <taxon>Pteropus</taxon>
    </lineage>
</organism>
<proteinExistence type="predicted"/>
<evidence type="ECO:0000313" key="3">
    <source>
        <dbReference type="Proteomes" id="UP000010552"/>
    </source>
</evidence>
<dbReference type="Proteomes" id="UP000010552">
    <property type="component" value="Unassembled WGS sequence"/>
</dbReference>
<name>L5L4Y3_PTEAL</name>
<accession>L5L4Y3</accession>
<reference evidence="3" key="1">
    <citation type="journal article" date="2013" name="Science">
        <title>Comparative analysis of bat genomes provides insight into the evolution of flight and immunity.</title>
        <authorList>
            <person name="Zhang G."/>
            <person name="Cowled C."/>
            <person name="Shi Z."/>
            <person name="Huang Z."/>
            <person name="Bishop-Lilly K.A."/>
            <person name="Fang X."/>
            <person name="Wynne J.W."/>
            <person name="Xiong Z."/>
            <person name="Baker M.L."/>
            <person name="Zhao W."/>
            <person name="Tachedjian M."/>
            <person name="Zhu Y."/>
            <person name="Zhou P."/>
            <person name="Jiang X."/>
            <person name="Ng J."/>
            <person name="Yang L."/>
            <person name="Wu L."/>
            <person name="Xiao J."/>
            <person name="Feng Y."/>
            <person name="Chen Y."/>
            <person name="Sun X."/>
            <person name="Zhang Y."/>
            <person name="Marsh G.A."/>
            <person name="Crameri G."/>
            <person name="Broder C.C."/>
            <person name="Frey K.G."/>
            <person name="Wang L.F."/>
            <person name="Wang J."/>
        </authorList>
    </citation>
    <scope>NUCLEOTIDE SEQUENCE [LARGE SCALE GENOMIC DNA]</scope>
</reference>
<evidence type="ECO:0000313" key="2">
    <source>
        <dbReference type="EMBL" id="ELK18794.1"/>
    </source>
</evidence>
<gene>
    <name evidence="2" type="ORF">PAL_GLEAN10001007</name>
</gene>
<keyword evidence="3" id="KW-1185">Reference proteome</keyword>
<dbReference type="EMBL" id="KB030305">
    <property type="protein sequence ID" value="ELK18794.1"/>
    <property type="molecule type" value="Genomic_DNA"/>
</dbReference>
<sequence length="136" mass="14749">METLANGAELHADPRGIADATQRHRGQRDARGPADSAESIMAEQVALSRTQVCGILREELYQDDTFHQSDTHIFIIMGASLGGGYHALDSGLCSLLGLACLLPPSPFQLEACLVPRPQYLSCLTSLLSTLFWHICP</sequence>
<dbReference type="STRING" id="9402.L5L4Y3"/>
<dbReference type="InParanoid" id="L5L4Y3"/>
<feature type="region of interest" description="Disordered" evidence="1">
    <location>
        <begin position="1"/>
        <end position="37"/>
    </location>
</feature>
<evidence type="ECO:0000256" key="1">
    <source>
        <dbReference type="SAM" id="MobiDB-lite"/>
    </source>
</evidence>